<organism evidence="2 3">
    <name type="scientific">Paxillus rubicundulus Ve08.2h10</name>
    <dbReference type="NCBI Taxonomy" id="930991"/>
    <lineage>
        <taxon>Eukaryota</taxon>
        <taxon>Fungi</taxon>
        <taxon>Dikarya</taxon>
        <taxon>Basidiomycota</taxon>
        <taxon>Agaricomycotina</taxon>
        <taxon>Agaricomycetes</taxon>
        <taxon>Agaricomycetidae</taxon>
        <taxon>Boletales</taxon>
        <taxon>Paxilineae</taxon>
        <taxon>Paxillaceae</taxon>
        <taxon>Paxillus</taxon>
    </lineage>
</organism>
<dbReference type="InParanoid" id="A0A0D0DWT1"/>
<name>A0A0D0DWT1_9AGAM</name>
<feature type="compositionally biased region" description="Polar residues" evidence="1">
    <location>
        <begin position="26"/>
        <end position="60"/>
    </location>
</feature>
<gene>
    <name evidence="2" type="ORF">PAXRUDRAFT_151479</name>
</gene>
<dbReference type="HOGENOM" id="CLU_041175_2_1_1"/>
<protein>
    <submittedName>
        <fullName evidence="2">Uncharacterized protein</fullName>
    </submittedName>
</protein>
<dbReference type="OrthoDB" id="2693027at2759"/>
<reference evidence="3" key="2">
    <citation type="submission" date="2015-01" db="EMBL/GenBank/DDBJ databases">
        <title>Evolutionary Origins and Diversification of the Mycorrhizal Mutualists.</title>
        <authorList>
            <consortium name="DOE Joint Genome Institute"/>
            <consortium name="Mycorrhizal Genomics Consortium"/>
            <person name="Kohler A."/>
            <person name="Kuo A."/>
            <person name="Nagy L.G."/>
            <person name="Floudas D."/>
            <person name="Copeland A."/>
            <person name="Barry K.W."/>
            <person name="Cichocki N."/>
            <person name="Veneault-Fourrey C."/>
            <person name="LaButti K."/>
            <person name="Lindquist E.A."/>
            <person name="Lipzen A."/>
            <person name="Lundell T."/>
            <person name="Morin E."/>
            <person name="Murat C."/>
            <person name="Riley R."/>
            <person name="Ohm R."/>
            <person name="Sun H."/>
            <person name="Tunlid A."/>
            <person name="Henrissat B."/>
            <person name="Grigoriev I.V."/>
            <person name="Hibbett D.S."/>
            <person name="Martin F."/>
        </authorList>
    </citation>
    <scope>NUCLEOTIDE SEQUENCE [LARGE SCALE GENOMIC DNA]</scope>
    <source>
        <strain evidence="3">Ve08.2h10</strain>
    </source>
</reference>
<evidence type="ECO:0000313" key="3">
    <source>
        <dbReference type="Proteomes" id="UP000054538"/>
    </source>
</evidence>
<reference evidence="2 3" key="1">
    <citation type="submission" date="2014-04" db="EMBL/GenBank/DDBJ databases">
        <authorList>
            <consortium name="DOE Joint Genome Institute"/>
            <person name="Kuo A."/>
            <person name="Kohler A."/>
            <person name="Jargeat P."/>
            <person name="Nagy L.G."/>
            <person name="Floudas D."/>
            <person name="Copeland A."/>
            <person name="Barry K.W."/>
            <person name="Cichocki N."/>
            <person name="Veneault-Fourrey C."/>
            <person name="LaButti K."/>
            <person name="Lindquist E.A."/>
            <person name="Lipzen A."/>
            <person name="Lundell T."/>
            <person name="Morin E."/>
            <person name="Murat C."/>
            <person name="Sun H."/>
            <person name="Tunlid A."/>
            <person name="Henrissat B."/>
            <person name="Grigoriev I.V."/>
            <person name="Hibbett D.S."/>
            <person name="Martin F."/>
            <person name="Nordberg H.P."/>
            <person name="Cantor M.N."/>
            <person name="Hua S.X."/>
        </authorList>
    </citation>
    <scope>NUCLEOTIDE SEQUENCE [LARGE SCALE GENOMIC DNA]</scope>
    <source>
        <strain evidence="2 3">Ve08.2h10</strain>
    </source>
</reference>
<evidence type="ECO:0000313" key="2">
    <source>
        <dbReference type="EMBL" id="KIK90639.1"/>
    </source>
</evidence>
<dbReference type="EMBL" id="KN825490">
    <property type="protein sequence ID" value="KIK90639.1"/>
    <property type="molecule type" value="Genomic_DNA"/>
</dbReference>
<proteinExistence type="predicted"/>
<dbReference type="Proteomes" id="UP000054538">
    <property type="component" value="Unassembled WGS sequence"/>
</dbReference>
<evidence type="ECO:0000256" key="1">
    <source>
        <dbReference type="SAM" id="MobiDB-lite"/>
    </source>
</evidence>
<dbReference type="AlphaFoldDB" id="A0A0D0DWT1"/>
<keyword evidence="3" id="KW-1185">Reference proteome</keyword>
<accession>A0A0D0DWT1</accession>
<sequence length="205" mass="22432">MYPSSTPANPQVPKPKRKTAPLVLTGTKQVAPSPRTSTTKNQPARSNRATDPSQDAGPSSSEAVYWEPYPYLTDCLLSWVLECSADCAILFYDKASGESSTPTDARASGQHKKDIYPVTAKVLFEKDLIYGSTYASQLEKLKTKYCAQCGWFKATGAGIKPGEPAYQNLMGSTLKVFLHFKDCDAMWHGIPSYNTKPFDSSPSTD</sequence>
<feature type="region of interest" description="Disordered" evidence="1">
    <location>
        <begin position="1"/>
        <end position="60"/>
    </location>
</feature>